<dbReference type="EMBL" id="JPDN02000035">
    <property type="protein sequence ID" value="PON22684.1"/>
    <property type="molecule type" value="Genomic_DNA"/>
</dbReference>
<evidence type="ECO:0000256" key="1">
    <source>
        <dbReference type="SAM" id="MobiDB-lite"/>
    </source>
</evidence>
<evidence type="ECO:0000313" key="2">
    <source>
        <dbReference type="EMBL" id="PON22684.1"/>
    </source>
</evidence>
<comment type="caution">
    <text evidence="2">The sequence shown here is derived from an EMBL/GenBank/DDBJ whole genome shotgun (WGS) entry which is preliminary data.</text>
</comment>
<feature type="compositionally biased region" description="Basic and acidic residues" evidence="1">
    <location>
        <begin position="1"/>
        <end position="24"/>
    </location>
</feature>
<organism evidence="2 3">
    <name type="scientific">Trichoderma gamsii</name>
    <dbReference type="NCBI Taxonomy" id="398673"/>
    <lineage>
        <taxon>Eukaryota</taxon>
        <taxon>Fungi</taxon>
        <taxon>Dikarya</taxon>
        <taxon>Ascomycota</taxon>
        <taxon>Pezizomycotina</taxon>
        <taxon>Sordariomycetes</taxon>
        <taxon>Hypocreomycetidae</taxon>
        <taxon>Hypocreales</taxon>
        <taxon>Hypocreaceae</taxon>
        <taxon>Trichoderma</taxon>
    </lineage>
</organism>
<keyword evidence="3" id="KW-1185">Reference proteome</keyword>
<evidence type="ECO:0000313" key="3">
    <source>
        <dbReference type="Proteomes" id="UP000054821"/>
    </source>
</evidence>
<gene>
    <name evidence="2" type="ORF">TGAM01_v208370</name>
</gene>
<protein>
    <submittedName>
        <fullName evidence="2">Uncharacterized protein</fullName>
    </submittedName>
</protein>
<dbReference type="GeneID" id="36347768"/>
<dbReference type="AlphaFoldDB" id="A0A2P4ZEH7"/>
<sequence length="33" mass="3942">MVPEYCRERRTADRYKKPRVDTSRGRVTVTINS</sequence>
<proteinExistence type="predicted"/>
<dbReference type="RefSeq" id="XP_024404923.1">
    <property type="nucleotide sequence ID" value="XM_024550315.1"/>
</dbReference>
<name>A0A2P4ZEH7_9HYPO</name>
<accession>A0A2P4ZEH7</accession>
<feature type="region of interest" description="Disordered" evidence="1">
    <location>
        <begin position="1"/>
        <end position="33"/>
    </location>
</feature>
<reference evidence="2 3" key="1">
    <citation type="journal article" date="2016" name="Genome Announc.">
        <title>Draft Whole-Genome Sequence of Trichoderma gamsii T6085, a Promising Biocontrol Agent of Fusarium Head Blight on Wheat.</title>
        <authorList>
            <person name="Baroncelli R."/>
            <person name="Zapparata A."/>
            <person name="Piaggeschi G."/>
            <person name="Sarrocco S."/>
            <person name="Vannacci G."/>
        </authorList>
    </citation>
    <scope>NUCLEOTIDE SEQUENCE [LARGE SCALE GENOMIC DNA]</scope>
    <source>
        <strain evidence="2 3">T6085</strain>
    </source>
</reference>
<dbReference type="Proteomes" id="UP000054821">
    <property type="component" value="Unassembled WGS sequence"/>
</dbReference>